<proteinExistence type="predicted"/>
<evidence type="ECO:0000313" key="1">
    <source>
        <dbReference type="EMBL" id="CAG8764565.1"/>
    </source>
</evidence>
<dbReference type="Gene3D" id="3.30.420.10">
    <property type="entry name" value="Ribonuclease H-like superfamily/Ribonuclease H"/>
    <property type="match status" value="1"/>
</dbReference>
<protein>
    <submittedName>
        <fullName evidence="1">35940_t:CDS:1</fullName>
    </submittedName>
</protein>
<gene>
    <name evidence="1" type="ORF">GMARGA_LOCUS17874</name>
</gene>
<feature type="non-terminal residue" evidence="1">
    <location>
        <position position="101"/>
    </location>
</feature>
<reference evidence="1 2" key="1">
    <citation type="submission" date="2021-06" db="EMBL/GenBank/DDBJ databases">
        <authorList>
            <person name="Kallberg Y."/>
            <person name="Tangrot J."/>
            <person name="Rosling A."/>
        </authorList>
    </citation>
    <scope>NUCLEOTIDE SEQUENCE [LARGE SCALE GENOMIC DNA]</scope>
    <source>
        <strain evidence="1 2">120-4 pot B 10/14</strain>
    </source>
</reference>
<dbReference type="EMBL" id="CAJVQB010013798">
    <property type="protein sequence ID" value="CAG8764565.1"/>
    <property type="molecule type" value="Genomic_DNA"/>
</dbReference>
<name>A0ABN7VES1_GIGMA</name>
<dbReference type="InterPro" id="IPR036397">
    <property type="entry name" value="RNaseH_sf"/>
</dbReference>
<evidence type="ECO:0000313" key="2">
    <source>
        <dbReference type="Proteomes" id="UP000789901"/>
    </source>
</evidence>
<dbReference type="InterPro" id="IPR012337">
    <property type="entry name" value="RNaseH-like_sf"/>
</dbReference>
<organism evidence="1 2">
    <name type="scientific">Gigaspora margarita</name>
    <dbReference type="NCBI Taxonomy" id="4874"/>
    <lineage>
        <taxon>Eukaryota</taxon>
        <taxon>Fungi</taxon>
        <taxon>Fungi incertae sedis</taxon>
        <taxon>Mucoromycota</taxon>
        <taxon>Glomeromycotina</taxon>
        <taxon>Glomeromycetes</taxon>
        <taxon>Diversisporales</taxon>
        <taxon>Gigasporaceae</taxon>
        <taxon>Gigaspora</taxon>
    </lineage>
</organism>
<dbReference type="SUPFAM" id="SSF53098">
    <property type="entry name" value="Ribonuclease H-like"/>
    <property type="match status" value="1"/>
</dbReference>
<keyword evidence="2" id="KW-1185">Reference proteome</keyword>
<sequence>MGSSQIELRRCNGYKEIRAESSKAVTKENSMNEFSYFIKVRNFSIVSKIRELVSLKEVSLDLVKVRGHSDDLWNTRADILAKKGILARKDQVIVTLQGPKA</sequence>
<dbReference type="Proteomes" id="UP000789901">
    <property type="component" value="Unassembled WGS sequence"/>
</dbReference>
<accession>A0ABN7VES1</accession>
<comment type="caution">
    <text evidence="1">The sequence shown here is derived from an EMBL/GenBank/DDBJ whole genome shotgun (WGS) entry which is preliminary data.</text>
</comment>